<evidence type="ECO:0008006" key="5">
    <source>
        <dbReference type="Google" id="ProtNLM"/>
    </source>
</evidence>
<dbReference type="InterPro" id="IPR011333">
    <property type="entry name" value="SKP1/BTB/POZ_sf"/>
</dbReference>
<dbReference type="Pfam" id="PF22486">
    <property type="entry name" value="MATH_2"/>
    <property type="match status" value="1"/>
</dbReference>
<evidence type="ECO:0000313" key="4">
    <source>
        <dbReference type="Proteomes" id="UP001497382"/>
    </source>
</evidence>
<dbReference type="SUPFAM" id="SSF49599">
    <property type="entry name" value="TRAF domain-like"/>
    <property type="match status" value="1"/>
</dbReference>
<keyword evidence="4" id="KW-1185">Reference proteome</keyword>
<protein>
    <recommendedName>
        <fullName evidence="5">Speckle-type POZ protein</fullName>
    </recommendedName>
</protein>
<name>A0AAV2AKF0_9ARAC</name>
<organism evidence="3 4">
    <name type="scientific">Larinioides sclopetarius</name>
    <dbReference type="NCBI Taxonomy" id="280406"/>
    <lineage>
        <taxon>Eukaryota</taxon>
        <taxon>Metazoa</taxon>
        <taxon>Ecdysozoa</taxon>
        <taxon>Arthropoda</taxon>
        <taxon>Chelicerata</taxon>
        <taxon>Arachnida</taxon>
        <taxon>Araneae</taxon>
        <taxon>Araneomorphae</taxon>
        <taxon>Entelegynae</taxon>
        <taxon>Araneoidea</taxon>
        <taxon>Araneidae</taxon>
        <taxon>Larinioides</taxon>
    </lineage>
</organism>
<dbReference type="PANTHER" id="PTHR24413">
    <property type="entry name" value="SPECKLE-TYPE POZ PROTEIN"/>
    <property type="match status" value="1"/>
</dbReference>
<dbReference type="InterPro" id="IPR008974">
    <property type="entry name" value="TRAF-like"/>
</dbReference>
<dbReference type="PROSITE" id="PS50097">
    <property type="entry name" value="BTB"/>
    <property type="match status" value="1"/>
</dbReference>
<reference evidence="3 4" key="1">
    <citation type="submission" date="2024-04" db="EMBL/GenBank/DDBJ databases">
        <authorList>
            <person name="Rising A."/>
            <person name="Reimegard J."/>
            <person name="Sonavane S."/>
            <person name="Akerstrom W."/>
            <person name="Nylinder S."/>
            <person name="Hedman E."/>
            <person name="Kallberg Y."/>
        </authorList>
    </citation>
    <scope>NUCLEOTIDE SEQUENCE [LARGE SCALE GENOMIC DNA]</scope>
</reference>
<dbReference type="GO" id="GO:0030163">
    <property type="term" value="P:protein catabolic process"/>
    <property type="evidence" value="ECO:0007669"/>
    <property type="project" value="UniProtKB-ARBA"/>
</dbReference>
<dbReference type="Pfam" id="PF00651">
    <property type="entry name" value="BTB"/>
    <property type="match status" value="1"/>
</dbReference>
<dbReference type="Gene3D" id="2.60.210.10">
    <property type="entry name" value="Apoptosis, Tumor Necrosis Factor Receptor Associated Protein 2, Chain A"/>
    <property type="match status" value="1"/>
</dbReference>
<dbReference type="PROSITE" id="PS50144">
    <property type="entry name" value="MATH"/>
    <property type="match status" value="1"/>
</dbReference>
<dbReference type="SMART" id="SM00225">
    <property type="entry name" value="BTB"/>
    <property type="match status" value="1"/>
</dbReference>
<feature type="domain" description="MATH" evidence="2">
    <location>
        <begin position="7"/>
        <end position="134"/>
    </location>
</feature>
<dbReference type="EMBL" id="CAXIEN010000176">
    <property type="protein sequence ID" value="CAL1284121.1"/>
    <property type="molecule type" value="Genomic_DNA"/>
</dbReference>
<proteinExistence type="predicted"/>
<dbReference type="SUPFAM" id="SSF54695">
    <property type="entry name" value="POZ domain"/>
    <property type="match status" value="1"/>
</dbReference>
<comment type="caution">
    <text evidence="3">The sequence shown here is derived from an EMBL/GenBank/DDBJ whole genome shotgun (WGS) entry which is preliminary data.</text>
</comment>
<dbReference type="Proteomes" id="UP001497382">
    <property type="component" value="Unassembled WGS sequence"/>
</dbReference>
<gene>
    <name evidence="3" type="ORF">LARSCL_LOCUS12978</name>
</gene>
<evidence type="ECO:0000313" key="3">
    <source>
        <dbReference type="EMBL" id="CAL1284121.1"/>
    </source>
</evidence>
<accession>A0AAV2AKF0</accession>
<dbReference type="InterPro" id="IPR002083">
    <property type="entry name" value="MATH/TRAF_dom"/>
</dbReference>
<dbReference type="Gene3D" id="1.25.40.420">
    <property type="match status" value="1"/>
</dbReference>
<dbReference type="AlphaFoldDB" id="A0AAV2AKF0"/>
<evidence type="ECO:0000259" key="2">
    <source>
        <dbReference type="PROSITE" id="PS50144"/>
    </source>
</evidence>
<sequence length="505" mass="58257">MNNVKQEFIFMWFIENYSYCWHENGVALISPDFAIDDLNSTTWNLQLHPRGCRHSDKGFISLSLHRSKTDCGPEDFHLKYELSFLAANGSAYHSKELQYTFKWGKGYGILKTMQMDEALFRREVQDNLCVRCKIWKGEKEIHQIKQIVARTRIGIERISFLHVTENFNALEPNQKKIIYIRSPSEKGLSLASCLYFTDGSCCDGKVMVEITQSNTNLILSKCEISVLNAFGKVIKCCKADNRFDAVRKDIRKLPLSLTKQDILNRKCEYLPDDKLTLLCECTFATGVEYQKIESTVHEIPSVVLSQINENVQNKSIYNVTEKLSSCPNALDDLRALYNNQLLADIELKTKTKSFPAHKNLLCARSLVFKAMMSSDMKEKNSNSIKINDLEDDTVEKFLIFLYSDNLENLNWTSAIKLYYASDKYEVEKLKILCSAFLLENISTSNASDLLLLADAHNDSELRKAVEDFIFKHEEEVYSSDEWGNLMEKYPLLVSKTMRLKYIRKF</sequence>
<dbReference type="InterPro" id="IPR000210">
    <property type="entry name" value="BTB/POZ_dom"/>
</dbReference>
<evidence type="ECO:0000259" key="1">
    <source>
        <dbReference type="PROSITE" id="PS50097"/>
    </source>
</evidence>
<feature type="domain" description="BTB" evidence="1">
    <location>
        <begin position="343"/>
        <end position="410"/>
    </location>
</feature>
<dbReference type="Gene3D" id="3.30.710.10">
    <property type="entry name" value="Potassium Channel Kv1.1, Chain A"/>
    <property type="match status" value="1"/>
</dbReference>